<evidence type="ECO:0000313" key="1">
    <source>
        <dbReference type="EMBL" id="KAJ9076278.1"/>
    </source>
</evidence>
<dbReference type="EMBL" id="QTSX02002301">
    <property type="protein sequence ID" value="KAJ9076278.1"/>
    <property type="molecule type" value="Genomic_DNA"/>
</dbReference>
<organism evidence="1 2">
    <name type="scientific">Entomophthora muscae</name>
    <dbReference type="NCBI Taxonomy" id="34485"/>
    <lineage>
        <taxon>Eukaryota</taxon>
        <taxon>Fungi</taxon>
        <taxon>Fungi incertae sedis</taxon>
        <taxon>Zoopagomycota</taxon>
        <taxon>Entomophthoromycotina</taxon>
        <taxon>Entomophthoromycetes</taxon>
        <taxon>Entomophthorales</taxon>
        <taxon>Entomophthoraceae</taxon>
        <taxon>Entomophthora</taxon>
    </lineage>
</organism>
<comment type="caution">
    <text evidence="1">The sequence shown here is derived from an EMBL/GenBank/DDBJ whole genome shotgun (WGS) entry which is preliminary data.</text>
</comment>
<reference evidence="1" key="1">
    <citation type="submission" date="2022-04" db="EMBL/GenBank/DDBJ databases">
        <title>Genome of the entomopathogenic fungus Entomophthora muscae.</title>
        <authorList>
            <person name="Elya C."/>
            <person name="Lovett B.R."/>
            <person name="Lee E."/>
            <person name="Macias A.M."/>
            <person name="Hajek A.E."/>
            <person name="De Bivort B.L."/>
            <person name="Kasson M.T."/>
            <person name="De Fine Licht H.H."/>
            <person name="Stajich J.E."/>
        </authorList>
    </citation>
    <scope>NUCLEOTIDE SEQUENCE</scope>
    <source>
        <strain evidence="1">Berkeley</strain>
    </source>
</reference>
<gene>
    <name evidence="1" type="ORF">DSO57_1027775</name>
</gene>
<sequence>MSFLYLFNLLVPIIVYKIYAFFAVPKELKDIPAISLSGSLISMLRGESFDSRFKRLIRPVLDKTGVARMWTQGHWELVFSDAQIVKEIMADADTFTKRREGDANSKIMLANKVLGVTNLATADGEEWRRHRKVANPAFKKTWSTDMFGECTENLSELIKASNGSPLMVQGLFQRLTLDVLGKGLFSYDFEAIARGEGNYYLRLYNDIMKAMFNPIYFVFPFLERYVPWRQISHDKSKEFRSFLRDVIRERKFELTESHDDLLSLMIKASIDEEDAEITDDDVINDLSLFFLAGHDTTANTLTTVFYYLSKHQDIQDKARQEVNDLLKGEKRVPTADEIKAMPYIDCIIKESMRIVSTVPQLRRYCKDGKTLSNGFAIPKDTFVNVQLWKVLHDEKVYSDPYAFNPDRFLDARGPQDNQWIAFGHGSRMCKL</sequence>
<proteinExistence type="predicted"/>
<accession>A0ACC2TP10</accession>
<keyword evidence="2" id="KW-1185">Reference proteome</keyword>
<name>A0ACC2TP10_9FUNG</name>
<protein>
    <submittedName>
        <fullName evidence="1">Uncharacterized protein</fullName>
    </submittedName>
</protein>
<evidence type="ECO:0000313" key="2">
    <source>
        <dbReference type="Proteomes" id="UP001165960"/>
    </source>
</evidence>
<dbReference type="Proteomes" id="UP001165960">
    <property type="component" value="Unassembled WGS sequence"/>
</dbReference>